<feature type="transmembrane region" description="Helical" evidence="1">
    <location>
        <begin position="70"/>
        <end position="91"/>
    </location>
</feature>
<dbReference type="RefSeq" id="WP_212686932.1">
    <property type="nucleotide sequence ID" value="NZ_JAGSPN010000003.1"/>
</dbReference>
<name>A0A941DKE5_9BURK</name>
<keyword evidence="3" id="KW-1185">Reference proteome</keyword>
<evidence type="ECO:0000256" key="1">
    <source>
        <dbReference type="SAM" id="Phobius"/>
    </source>
</evidence>
<reference evidence="2" key="1">
    <citation type="submission" date="2021-04" db="EMBL/GenBank/DDBJ databases">
        <title>novel species isolated from subtropical streams in China.</title>
        <authorList>
            <person name="Lu H."/>
        </authorList>
    </citation>
    <scope>NUCLEOTIDE SEQUENCE</scope>
    <source>
        <strain evidence="2">LFS511W</strain>
    </source>
</reference>
<evidence type="ECO:0000313" key="2">
    <source>
        <dbReference type="EMBL" id="MBR7781575.1"/>
    </source>
</evidence>
<sequence length="176" mass="19699">MQQAGQREISAQENQNEVIEYRYRPSLLLSAAFLAASLAGAYFLFLDASTNTRGIVIQRAIHLDVEAATWFLWGLCAFCVVMALIFGTLLFKSLLMGQKLILNHDVLRFPASPLRSQTTEIPLAGIEAMEVRTENKDTFLAIWHANGYDVVYQDRFPGKAAFESFVSAMYDRAPAL</sequence>
<protein>
    <submittedName>
        <fullName evidence="2">Uncharacterized protein</fullName>
    </submittedName>
</protein>
<dbReference type="EMBL" id="JAGSPN010000003">
    <property type="protein sequence ID" value="MBR7781575.1"/>
    <property type="molecule type" value="Genomic_DNA"/>
</dbReference>
<organism evidence="2 3">
    <name type="scientific">Undibacterium luofuense</name>
    <dbReference type="NCBI Taxonomy" id="2828733"/>
    <lineage>
        <taxon>Bacteria</taxon>
        <taxon>Pseudomonadati</taxon>
        <taxon>Pseudomonadota</taxon>
        <taxon>Betaproteobacteria</taxon>
        <taxon>Burkholderiales</taxon>
        <taxon>Oxalobacteraceae</taxon>
        <taxon>Undibacterium</taxon>
    </lineage>
</organism>
<keyword evidence="1" id="KW-1133">Transmembrane helix</keyword>
<evidence type="ECO:0000313" key="3">
    <source>
        <dbReference type="Proteomes" id="UP000680067"/>
    </source>
</evidence>
<keyword evidence="1" id="KW-0472">Membrane</keyword>
<gene>
    <name evidence="2" type="ORF">KDM89_05460</name>
</gene>
<keyword evidence="1" id="KW-0812">Transmembrane</keyword>
<comment type="caution">
    <text evidence="2">The sequence shown here is derived from an EMBL/GenBank/DDBJ whole genome shotgun (WGS) entry which is preliminary data.</text>
</comment>
<feature type="transmembrane region" description="Helical" evidence="1">
    <location>
        <begin position="27"/>
        <end position="45"/>
    </location>
</feature>
<dbReference type="AlphaFoldDB" id="A0A941DKE5"/>
<accession>A0A941DKE5</accession>
<dbReference type="Proteomes" id="UP000680067">
    <property type="component" value="Unassembled WGS sequence"/>
</dbReference>
<proteinExistence type="predicted"/>